<dbReference type="Gene3D" id="2.130.10.130">
    <property type="entry name" value="Integrin alpha, N-terminal"/>
    <property type="match status" value="2"/>
</dbReference>
<gene>
    <name evidence="2" type="ORF">HSEST_0125</name>
</gene>
<dbReference type="InterPro" id="IPR011043">
    <property type="entry name" value="Gal_Oxase/kelch_b-propeller"/>
</dbReference>
<protein>
    <submittedName>
        <fullName evidence="2">Beta-propeller repeat containing protein</fullName>
    </submittedName>
</protein>
<name>A0A897NLQ2_9EURY</name>
<organism evidence="2 3">
    <name type="scientific">Halapricum desulfuricans</name>
    <dbReference type="NCBI Taxonomy" id="2841257"/>
    <lineage>
        <taxon>Archaea</taxon>
        <taxon>Methanobacteriati</taxon>
        <taxon>Methanobacteriota</taxon>
        <taxon>Stenosarchaea group</taxon>
        <taxon>Halobacteria</taxon>
        <taxon>Halobacteriales</taxon>
        <taxon>Haloarculaceae</taxon>
        <taxon>Halapricum</taxon>
    </lineage>
</organism>
<reference evidence="2 3" key="1">
    <citation type="submission" date="2020-11" db="EMBL/GenBank/DDBJ databases">
        <title>Carbohydrate-dependent, anaerobic sulfur respiration: A novel catabolism in halophilic archaea.</title>
        <authorList>
            <person name="Sorokin D.Y."/>
            <person name="Messina E."/>
            <person name="Smedile F."/>
            <person name="La Cono V."/>
            <person name="Hallsworth J.E."/>
            <person name="Yakimov M.M."/>
        </authorList>
    </citation>
    <scope>NUCLEOTIDE SEQUENCE [LARGE SCALE GENOMIC DNA]</scope>
    <source>
        <strain evidence="2 3">HSR-Est</strain>
    </source>
</reference>
<keyword evidence="1" id="KW-0732">Signal</keyword>
<dbReference type="EMBL" id="CP064791">
    <property type="protein sequence ID" value="QSG13682.1"/>
    <property type="molecule type" value="Genomic_DNA"/>
</dbReference>
<dbReference type="InterPro" id="IPR028994">
    <property type="entry name" value="Integrin_alpha_N"/>
</dbReference>
<dbReference type="InterPro" id="IPR013517">
    <property type="entry name" value="FG-GAP"/>
</dbReference>
<dbReference type="AlphaFoldDB" id="A0A897NLQ2"/>
<keyword evidence="3" id="KW-1185">Reference proteome</keyword>
<evidence type="ECO:0000313" key="2">
    <source>
        <dbReference type="EMBL" id="QSG13682.1"/>
    </source>
</evidence>
<dbReference type="PANTHER" id="PTHR36220">
    <property type="entry name" value="UNNAMED PRODUCT"/>
    <property type="match status" value="1"/>
</dbReference>
<evidence type="ECO:0000256" key="1">
    <source>
        <dbReference type="ARBA" id="ARBA00022729"/>
    </source>
</evidence>
<dbReference type="PANTHER" id="PTHR36220:SF1">
    <property type="entry name" value="GAMMA TUBULIN COMPLEX COMPONENT C-TERMINAL DOMAIN-CONTAINING PROTEIN"/>
    <property type="match status" value="1"/>
</dbReference>
<sequence>MDGDTAVVGAIGDEDPNGPGGGSAYVFTRDGDRWIQQAKLVPDDGGKTDYFGFSIAIDGDTVVLGAFADNDPNGSRAGSAYVFTRDGGKWAQQAKLVANDGDSGDGFGWSVAVDGDTIVVGGNQIQISPEPGANSAYVFARDGDTWTQRAKLTADDSDDGDRFGESVAVDGDLAIVGESQTNRANEPGSGSAYVFARDGSRWTQQAKLTADDGASGDGFGWSVAMDAGTAVIGAIRDDLKMKRDVSGSAYVFARDGGKWTQQAKLTADDGDTGKGFGWSVAIDDNMAVVGTNQVLSEGLDWHVSAYIFDL</sequence>
<dbReference type="Proteomes" id="UP000663292">
    <property type="component" value="Chromosome"/>
</dbReference>
<dbReference type="SUPFAM" id="SSF50965">
    <property type="entry name" value="Galactose oxidase, central domain"/>
    <property type="match status" value="1"/>
</dbReference>
<dbReference type="Pfam" id="PF14312">
    <property type="entry name" value="FG-GAP_2"/>
    <property type="match status" value="6"/>
</dbReference>
<accession>A0A897NLQ2</accession>
<evidence type="ECO:0000313" key="3">
    <source>
        <dbReference type="Proteomes" id="UP000663292"/>
    </source>
</evidence>
<proteinExistence type="predicted"/>